<keyword evidence="6" id="KW-0503">Monooxygenase</keyword>
<keyword evidence="3" id="KW-0479">Metal-binding</keyword>
<dbReference type="GO" id="GO:0005506">
    <property type="term" value="F:iron ion binding"/>
    <property type="evidence" value="ECO:0007669"/>
    <property type="project" value="InterPro"/>
</dbReference>
<dbReference type="Proteomes" id="UP000887577">
    <property type="component" value="Unplaced"/>
</dbReference>
<keyword evidence="5" id="KW-0408">Iron</keyword>
<keyword evidence="4" id="KW-0560">Oxidoreductase</keyword>
<evidence type="ECO:0000256" key="7">
    <source>
        <dbReference type="SAM" id="Phobius"/>
    </source>
</evidence>
<dbReference type="InterPro" id="IPR001128">
    <property type="entry name" value="Cyt_P450"/>
</dbReference>
<proteinExistence type="inferred from homology"/>
<feature type="transmembrane region" description="Helical" evidence="7">
    <location>
        <begin position="12"/>
        <end position="31"/>
    </location>
</feature>
<evidence type="ECO:0000313" key="8">
    <source>
        <dbReference type="Proteomes" id="UP000887577"/>
    </source>
</evidence>
<reference evidence="9" key="1">
    <citation type="submission" date="2022-11" db="UniProtKB">
        <authorList>
            <consortium name="WormBaseParasite"/>
        </authorList>
    </citation>
    <scope>IDENTIFICATION</scope>
</reference>
<dbReference type="Pfam" id="PF00067">
    <property type="entry name" value="p450"/>
    <property type="match status" value="1"/>
</dbReference>
<dbReference type="InterPro" id="IPR050705">
    <property type="entry name" value="Cytochrome_P450_3A"/>
</dbReference>
<protein>
    <submittedName>
        <fullName evidence="9">Cytochrome P450</fullName>
    </submittedName>
</protein>
<evidence type="ECO:0000256" key="2">
    <source>
        <dbReference type="ARBA" id="ARBA00022617"/>
    </source>
</evidence>
<keyword evidence="2" id="KW-0349">Heme</keyword>
<evidence type="ECO:0000256" key="6">
    <source>
        <dbReference type="ARBA" id="ARBA00023033"/>
    </source>
</evidence>
<dbReference type="GO" id="GO:0016705">
    <property type="term" value="F:oxidoreductase activity, acting on paired donors, with incorporation or reduction of molecular oxygen"/>
    <property type="evidence" value="ECO:0007669"/>
    <property type="project" value="InterPro"/>
</dbReference>
<dbReference type="GO" id="GO:0008395">
    <property type="term" value="F:steroid hydroxylase activity"/>
    <property type="evidence" value="ECO:0007669"/>
    <property type="project" value="TreeGrafter"/>
</dbReference>
<keyword evidence="7" id="KW-0472">Membrane</keyword>
<evidence type="ECO:0000313" key="9">
    <source>
        <dbReference type="WBParaSite" id="PSU_v2.g19407.t1"/>
    </source>
</evidence>
<keyword evidence="8" id="KW-1185">Reference proteome</keyword>
<name>A0A914YPW3_9BILA</name>
<comment type="similarity">
    <text evidence="1">Belongs to the cytochrome P450 family.</text>
</comment>
<dbReference type="WBParaSite" id="PSU_v2.g19407.t1">
    <property type="protein sequence ID" value="PSU_v2.g19407.t1"/>
    <property type="gene ID" value="PSU_v2.g19407"/>
</dbReference>
<evidence type="ECO:0000256" key="1">
    <source>
        <dbReference type="ARBA" id="ARBA00010617"/>
    </source>
</evidence>
<dbReference type="Gene3D" id="1.10.630.10">
    <property type="entry name" value="Cytochrome P450"/>
    <property type="match status" value="1"/>
</dbReference>
<keyword evidence="7" id="KW-1133">Transmembrane helix</keyword>
<dbReference type="SUPFAM" id="SSF48264">
    <property type="entry name" value="Cytochrome P450"/>
    <property type="match status" value="1"/>
</dbReference>
<dbReference type="GO" id="GO:0020037">
    <property type="term" value="F:heme binding"/>
    <property type="evidence" value="ECO:0007669"/>
    <property type="project" value="InterPro"/>
</dbReference>
<dbReference type="AlphaFoldDB" id="A0A914YPW3"/>
<sequence length="115" mass="13846">MNYKSGKKQNNFKNVFILIILFAFLYLYHYFKLKNYWKFRGIPGPPTTFILGNLHEHLNTKRVNVLQLQEWTKKYGKIYGILEGERKMLVSTDLDFLQEIFVKKSHIFHGRRVSF</sequence>
<evidence type="ECO:0000256" key="5">
    <source>
        <dbReference type="ARBA" id="ARBA00023004"/>
    </source>
</evidence>
<accession>A0A914YPW3</accession>
<organism evidence="8 9">
    <name type="scientific">Panagrolaimus superbus</name>
    <dbReference type="NCBI Taxonomy" id="310955"/>
    <lineage>
        <taxon>Eukaryota</taxon>
        <taxon>Metazoa</taxon>
        <taxon>Ecdysozoa</taxon>
        <taxon>Nematoda</taxon>
        <taxon>Chromadorea</taxon>
        <taxon>Rhabditida</taxon>
        <taxon>Tylenchina</taxon>
        <taxon>Panagrolaimomorpha</taxon>
        <taxon>Panagrolaimoidea</taxon>
        <taxon>Panagrolaimidae</taxon>
        <taxon>Panagrolaimus</taxon>
    </lineage>
</organism>
<evidence type="ECO:0000256" key="4">
    <source>
        <dbReference type="ARBA" id="ARBA00023002"/>
    </source>
</evidence>
<keyword evidence="7" id="KW-0812">Transmembrane</keyword>
<dbReference type="PANTHER" id="PTHR24302:SF15">
    <property type="entry name" value="FATTY-ACID PEROXYGENASE"/>
    <property type="match status" value="1"/>
</dbReference>
<dbReference type="PANTHER" id="PTHR24302">
    <property type="entry name" value="CYTOCHROME P450 FAMILY 3"/>
    <property type="match status" value="1"/>
</dbReference>
<evidence type="ECO:0000256" key="3">
    <source>
        <dbReference type="ARBA" id="ARBA00022723"/>
    </source>
</evidence>
<dbReference type="InterPro" id="IPR036396">
    <property type="entry name" value="Cyt_P450_sf"/>
</dbReference>